<dbReference type="Proteomes" id="UP001165430">
    <property type="component" value="Unassembled WGS sequence"/>
</dbReference>
<dbReference type="Gene3D" id="2.170.130.10">
    <property type="entry name" value="TonB-dependent receptor, plug domain"/>
    <property type="match status" value="1"/>
</dbReference>
<dbReference type="InterPro" id="IPR012910">
    <property type="entry name" value="Plug_dom"/>
</dbReference>
<dbReference type="Gene3D" id="2.60.40.1120">
    <property type="entry name" value="Carboxypeptidase-like, regulatory domain"/>
    <property type="match status" value="1"/>
</dbReference>
<accession>A0ABS9V6H1</accession>
<evidence type="ECO:0000313" key="9">
    <source>
        <dbReference type="EMBL" id="MCH7412017.1"/>
    </source>
</evidence>
<keyword evidence="4 7" id="KW-0812">Transmembrane</keyword>
<organism evidence="9 10">
    <name type="scientific">Belliella alkalica</name>
    <dbReference type="NCBI Taxonomy" id="1730871"/>
    <lineage>
        <taxon>Bacteria</taxon>
        <taxon>Pseudomonadati</taxon>
        <taxon>Bacteroidota</taxon>
        <taxon>Cytophagia</taxon>
        <taxon>Cytophagales</taxon>
        <taxon>Cyclobacteriaceae</taxon>
        <taxon>Belliella</taxon>
    </lineage>
</organism>
<feature type="domain" description="TonB-dependent receptor plug" evidence="8">
    <location>
        <begin position="223"/>
        <end position="348"/>
    </location>
</feature>
<keyword evidence="2 7" id="KW-0813">Transport</keyword>
<evidence type="ECO:0000256" key="3">
    <source>
        <dbReference type="ARBA" id="ARBA00022452"/>
    </source>
</evidence>
<dbReference type="Pfam" id="PF07715">
    <property type="entry name" value="Plug"/>
    <property type="match status" value="1"/>
</dbReference>
<proteinExistence type="inferred from homology"/>
<gene>
    <name evidence="9" type="ORF">MM213_00865</name>
</gene>
<evidence type="ECO:0000256" key="2">
    <source>
        <dbReference type="ARBA" id="ARBA00022448"/>
    </source>
</evidence>
<dbReference type="InterPro" id="IPR023997">
    <property type="entry name" value="TonB-dep_OMP_SusC/RagA_CS"/>
</dbReference>
<reference evidence="9" key="1">
    <citation type="submission" date="2022-03" db="EMBL/GenBank/DDBJ databases">
        <title>De novo assembled genomes of Belliella spp. (Cyclobacteriaceae) strains.</title>
        <authorList>
            <person name="Szabo A."/>
            <person name="Korponai K."/>
            <person name="Felfoldi T."/>
        </authorList>
    </citation>
    <scope>NUCLEOTIDE SEQUENCE</scope>
    <source>
        <strain evidence="9">DSM 111903</strain>
    </source>
</reference>
<dbReference type="Pfam" id="PF13715">
    <property type="entry name" value="CarbopepD_reg_2"/>
    <property type="match status" value="1"/>
</dbReference>
<dbReference type="InterPro" id="IPR039426">
    <property type="entry name" value="TonB-dep_rcpt-like"/>
</dbReference>
<dbReference type="RefSeq" id="WP_241409409.1">
    <property type="nucleotide sequence ID" value="NZ_JAKZGO010000001.1"/>
</dbReference>
<evidence type="ECO:0000256" key="1">
    <source>
        <dbReference type="ARBA" id="ARBA00004571"/>
    </source>
</evidence>
<dbReference type="PROSITE" id="PS52016">
    <property type="entry name" value="TONB_DEPENDENT_REC_3"/>
    <property type="match status" value="1"/>
</dbReference>
<keyword evidence="10" id="KW-1185">Reference proteome</keyword>
<dbReference type="InterPro" id="IPR037066">
    <property type="entry name" value="Plug_dom_sf"/>
</dbReference>
<comment type="caution">
    <text evidence="9">The sequence shown here is derived from an EMBL/GenBank/DDBJ whole genome shotgun (WGS) entry which is preliminary data.</text>
</comment>
<dbReference type="InterPro" id="IPR023996">
    <property type="entry name" value="TonB-dep_OMP_SusC/RagA"/>
</dbReference>
<protein>
    <submittedName>
        <fullName evidence="9">SusC/RagA family TonB-linked outer membrane protein</fullName>
    </submittedName>
</protein>
<comment type="similarity">
    <text evidence="7">Belongs to the TonB-dependent receptor family.</text>
</comment>
<evidence type="ECO:0000256" key="5">
    <source>
        <dbReference type="ARBA" id="ARBA00023136"/>
    </source>
</evidence>
<evidence type="ECO:0000313" key="10">
    <source>
        <dbReference type="Proteomes" id="UP001165430"/>
    </source>
</evidence>
<dbReference type="SUPFAM" id="SSF49464">
    <property type="entry name" value="Carboxypeptidase regulatory domain-like"/>
    <property type="match status" value="1"/>
</dbReference>
<keyword evidence="6 7" id="KW-0998">Cell outer membrane</keyword>
<name>A0ABS9V6H1_9BACT</name>
<dbReference type="InterPro" id="IPR036942">
    <property type="entry name" value="Beta-barrel_TonB_sf"/>
</dbReference>
<dbReference type="NCBIfam" id="TIGR04057">
    <property type="entry name" value="SusC_RagA_signa"/>
    <property type="match status" value="1"/>
</dbReference>
<dbReference type="SUPFAM" id="SSF56935">
    <property type="entry name" value="Porins"/>
    <property type="match status" value="1"/>
</dbReference>
<comment type="subcellular location">
    <subcellularLocation>
        <location evidence="1 7">Cell outer membrane</location>
        <topology evidence="1 7">Multi-pass membrane protein</topology>
    </subcellularLocation>
</comment>
<keyword evidence="3 7" id="KW-1134">Transmembrane beta strand</keyword>
<evidence type="ECO:0000256" key="4">
    <source>
        <dbReference type="ARBA" id="ARBA00022692"/>
    </source>
</evidence>
<dbReference type="EMBL" id="JAKZGO010000001">
    <property type="protein sequence ID" value="MCH7412017.1"/>
    <property type="molecule type" value="Genomic_DNA"/>
</dbReference>
<dbReference type="Gene3D" id="2.40.170.20">
    <property type="entry name" value="TonB-dependent receptor, beta-barrel domain"/>
    <property type="match status" value="1"/>
</dbReference>
<evidence type="ECO:0000256" key="6">
    <source>
        <dbReference type="ARBA" id="ARBA00023237"/>
    </source>
</evidence>
<sequence>MKKKLLNLYLSHWFKQMIGLSLIIGILGIAIPTSANNQLSLKKAIKINTGEKLVTEVFSEIEKQTDYTFSYSNNALKSAKVRLATKNPSIDELLKTMEHQAKLEFKFIDDTIAVIVNNSTSNSKEPISINGVVLDKMTGETLPGVNILVKGKSQGTATDIDGQFSLELEVNDVLVVSFIGYEPRELKVTNQTDLRIILSPTEQAMQEVIVTALGIKREEASLGYATQALNTKQLTDARSNNWSNALAGKVAGLQVVGAGAGPMGSQRITLRGETSLNLNNNEALIVVDGVPINGQISGTGFGGHLGSDSPVDFGSAVSDLNQEDIESVTVLKGPAAAALYGSRAANGALIITTKGGKQSQKGIGVSFNSNISTERTGLRWPDYQYEYGEGRTSDYYSYLDSEDGPNTSTNIAAGRAWGPRFNGQMYYQYNPDHPEGIPSERTPWRAYPDYIKGFFNPGYTITNNISLEGATDRSSARVSITHLNNSWIIPNTGFERLSVSTALDHKISEKLKINSRVNYVNKKSDNLPMAGYNNQTAMYFMIIGTTPSTDINWFRDYWKPGLEQIEQKNPFNPGPDNIYLQVYEMLNTIDKHGVIGSVSATYDFSDKLSLMLRTGLDLSHENRTQRRPYSMTKYPRGMFRQQAVFNYEINSDFLLSYNDSFGPNFNFSFNAGGNTMFNYNNFNGVYADQLAMPGLYMISNSLDQPVADPRLLRRSINSLYASSQLDYRGMIYLDVTGRNDWSSTLPSQNNAFFYPSVSTSIILDEAFNLPSMFSFAKVRMSFAQVGNDTQPYQTARYYDQIYATSFTNNATLFNADLKPEITTAYEAGIDLRLWQNKLGIDITAYQSDSRNQILAIPLDITSGYQRILTNAGLIRSKGLEFVINTKPVTRPNFTWNTSLNWSYNRSYVIELAEGLTNQIIGEHSVVSLEARVGGRMGDLYGLGFQRSPEGDIIYNSVGLPAQLDPERKKWGNAFPDWRAGILNQFSFGKFRASVLFDGQLGGTVFSMTSHKLNTLGKTKVTLPGREEGIVGVGVVDNGDGTFSPNTVQTTAQRYYDEYYKHSNVETNTFDASFIKLREARIEYVVPLSFIYRFGIQQASVALYGRDLLLFTKFPAFDPEVAMLNSGSFLPGVEMTQFPSTRTMGMNLSIKF</sequence>
<evidence type="ECO:0000259" key="8">
    <source>
        <dbReference type="Pfam" id="PF07715"/>
    </source>
</evidence>
<evidence type="ECO:0000256" key="7">
    <source>
        <dbReference type="PROSITE-ProRule" id="PRU01360"/>
    </source>
</evidence>
<dbReference type="InterPro" id="IPR008969">
    <property type="entry name" value="CarboxyPept-like_regulatory"/>
</dbReference>
<dbReference type="NCBIfam" id="TIGR04056">
    <property type="entry name" value="OMP_RagA_SusC"/>
    <property type="match status" value="1"/>
</dbReference>
<keyword evidence="5 7" id="KW-0472">Membrane</keyword>